<evidence type="ECO:0000313" key="1">
    <source>
        <dbReference type="EMBL" id="KAH7943040.1"/>
    </source>
</evidence>
<proteinExistence type="predicted"/>
<dbReference type="Proteomes" id="UP000821837">
    <property type="component" value="Unassembled WGS sequence"/>
</dbReference>
<evidence type="ECO:0000313" key="2">
    <source>
        <dbReference type="Proteomes" id="UP000821837"/>
    </source>
</evidence>
<dbReference type="AlphaFoldDB" id="A0A9D4PJ68"/>
<comment type="caution">
    <text evidence="1">The sequence shown here is derived from an EMBL/GenBank/DDBJ whole genome shotgun (WGS) entry which is preliminary data.</text>
</comment>
<name>A0A9D4PJ68_RHISA</name>
<reference evidence="1" key="1">
    <citation type="journal article" date="2020" name="Cell">
        <title>Large-Scale Comparative Analyses of Tick Genomes Elucidate Their Genetic Diversity and Vector Capacities.</title>
        <authorList>
            <consortium name="Tick Genome and Microbiome Consortium (TIGMIC)"/>
            <person name="Jia N."/>
            <person name="Wang J."/>
            <person name="Shi W."/>
            <person name="Du L."/>
            <person name="Sun Y."/>
            <person name="Zhan W."/>
            <person name="Jiang J.F."/>
            <person name="Wang Q."/>
            <person name="Zhang B."/>
            <person name="Ji P."/>
            <person name="Bell-Sakyi L."/>
            <person name="Cui X.M."/>
            <person name="Yuan T.T."/>
            <person name="Jiang B.G."/>
            <person name="Yang W.F."/>
            <person name="Lam T.T."/>
            <person name="Chang Q.C."/>
            <person name="Ding S.J."/>
            <person name="Wang X.J."/>
            <person name="Zhu J.G."/>
            <person name="Ruan X.D."/>
            <person name="Zhao L."/>
            <person name="Wei J.T."/>
            <person name="Ye R.Z."/>
            <person name="Que T.C."/>
            <person name="Du C.H."/>
            <person name="Zhou Y.H."/>
            <person name="Cheng J.X."/>
            <person name="Dai P.F."/>
            <person name="Guo W.B."/>
            <person name="Han X.H."/>
            <person name="Huang E.J."/>
            <person name="Li L.F."/>
            <person name="Wei W."/>
            <person name="Gao Y.C."/>
            <person name="Liu J.Z."/>
            <person name="Shao H.Z."/>
            <person name="Wang X."/>
            <person name="Wang C.C."/>
            <person name="Yang T.C."/>
            <person name="Huo Q.B."/>
            <person name="Li W."/>
            <person name="Chen H.Y."/>
            <person name="Chen S.E."/>
            <person name="Zhou L.G."/>
            <person name="Ni X.B."/>
            <person name="Tian J.H."/>
            <person name="Sheng Y."/>
            <person name="Liu T."/>
            <person name="Pan Y.S."/>
            <person name="Xia L.Y."/>
            <person name="Li J."/>
            <person name="Zhao F."/>
            <person name="Cao W.C."/>
        </authorList>
    </citation>
    <scope>NUCLEOTIDE SEQUENCE</scope>
    <source>
        <strain evidence="1">Rsan-2018</strain>
    </source>
</reference>
<organism evidence="1 2">
    <name type="scientific">Rhipicephalus sanguineus</name>
    <name type="common">Brown dog tick</name>
    <name type="synonym">Ixodes sanguineus</name>
    <dbReference type="NCBI Taxonomy" id="34632"/>
    <lineage>
        <taxon>Eukaryota</taxon>
        <taxon>Metazoa</taxon>
        <taxon>Ecdysozoa</taxon>
        <taxon>Arthropoda</taxon>
        <taxon>Chelicerata</taxon>
        <taxon>Arachnida</taxon>
        <taxon>Acari</taxon>
        <taxon>Parasitiformes</taxon>
        <taxon>Ixodida</taxon>
        <taxon>Ixodoidea</taxon>
        <taxon>Ixodidae</taxon>
        <taxon>Rhipicephalinae</taxon>
        <taxon>Rhipicephalus</taxon>
        <taxon>Rhipicephalus</taxon>
    </lineage>
</organism>
<dbReference type="VEuPathDB" id="VectorBase:RSAN_042668"/>
<accession>A0A9D4PJ68</accession>
<keyword evidence="2" id="KW-1185">Reference proteome</keyword>
<dbReference type="EMBL" id="JABSTV010001253">
    <property type="protein sequence ID" value="KAH7943040.1"/>
    <property type="molecule type" value="Genomic_DNA"/>
</dbReference>
<reference evidence="1" key="2">
    <citation type="submission" date="2021-09" db="EMBL/GenBank/DDBJ databases">
        <authorList>
            <person name="Jia N."/>
            <person name="Wang J."/>
            <person name="Shi W."/>
            <person name="Du L."/>
            <person name="Sun Y."/>
            <person name="Zhan W."/>
            <person name="Jiang J."/>
            <person name="Wang Q."/>
            <person name="Zhang B."/>
            <person name="Ji P."/>
            <person name="Sakyi L.B."/>
            <person name="Cui X."/>
            <person name="Yuan T."/>
            <person name="Jiang B."/>
            <person name="Yang W."/>
            <person name="Lam T.T.-Y."/>
            <person name="Chang Q."/>
            <person name="Ding S."/>
            <person name="Wang X."/>
            <person name="Zhu J."/>
            <person name="Ruan X."/>
            <person name="Zhao L."/>
            <person name="Wei J."/>
            <person name="Que T."/>
            <person name="Du C."/>
            <person name="Cheng J."/>
            <person name="Dai P."/>
            <person name="Han X."/>
            <person name="Huang E."/>
            <person name="Gao Y."/>
            <person name="Liu J."/>
            <person name="Shao H."/>
            <person name="Ye R."/>
            <person name="Li L."/>
            <person name="Wei W."/>
            <person name="Wang X."/>
            <person name="Wang C."/>
            <person name="Huo Q."/>
            <person name="Li W."/>
            <person name="Guo W."/>
            <person name="Chen H."/>
            <person name="Chen S."/>
            <person name="Zhou L."/>
            <person name="Zhou L."/>
            <person name="Ni X."/>
            <person name="Tian J."/>
            <person name="Zhou Y."/>
            <person name="Sheng Y."/>
            <person name="Liu T."/>
            <person name="Pan Y."/>
            <person name="Xia L."/>
            <person name="Li J."/>
            <person name="Zhao F."/>
            <person name="Cao W."/>
        </authorList>
    </citation>
    <scope>NUCLEOTIDE SEQUENCE</scope>
    <source>
        <strain evidence="1">Rsan-2018</strain>
        <tissue evidence="1">Larvae</tissue>
    </source>
</reference>
<sequence>MVDVVTTIPNTPVDGPEPVPETFVPTAVWIVLSFVGTASDCFIGALPYFDAQCCLSTHAGIVTVAAALVTCGIYSADSLVNKIFGPNLPAQKIEEALAQQTTDATDAWRTTVTTVQGGAGATSAVRRQASLLQG</sequence>
<protein>
    <submittedName>
        <fullName evidence="1">Uncharacterized protein</fullName>
    </submittedName>
</protein>
<gene>
    <name evidence="1" type="ORF">HPB52_004023</name>
</gene>